<protein>
    <submittedName>
        <fullName evidence="5">DNA-binding helix-turn-helix protein</fullName>
    </submittedName>
    <submittedName>
        <fullName evidence="4">Helix-turn-helix domain protein</fullName>
    </submittedName>
</protein>
<evidence type="ECO:0000313" key="7">
    <source>
        <dbReference type="Proteomes" id="UP000011124"/>
    </source>
</evidence>
<evidence type="ECO:0000313" key="4">
    <source>
        <dbReference type="EMBL" id="AEC00320.1"/>
    </source>
</evidence>
<organism evidence="5 6">
    <name type="scientific">Selenomonas sputigena (strain ATCC 35185 / DSM 20758 / CCUG 44933 / VPI D19B-28)</name>
    <dbReference type="NCBI Taxonomy" id="546271"/>
    <lineage>
        <taxon>Bacteria</taxon>
        <taxon>Bacillati</taxon>
        <taxon>Bacillota</taxon>
        <taxon>Negativicutes</taxon>
        <taxon>Selenomonadales</taxon>
        <taxon>Selenomonadaceae</taxon>
        <taxon>Selenomonas</taxon>
    </lineage>
</organism>
<dbReference type="EMBL" id="CP002637">
    <property type="protein sequence ID" value="AEC00320.1"/>
    <property type="molecule type" value="Genomic_DNA"/>
</dbReference>
<keyword evidence="1 5" id="KW-0238">DNA-binding</keyword>
<evidence type="ECO:0000256" key="2">
    <source>
        <dbReference type="SAM" id="MobiDB-lite"/>
    </source>
</evidence>
<sequence>MSIGEKIKEARKAAGLTQMELAKKTRLSRSYIGDIEKDRYNPSLSTLELIAKATGTSLSALVRNEEQSTTPPDHYDTTSPHSKRDLNDLAKFLNKTEVMFDGDTYNLSEEDQQKLRNALEFVFWDAKRQNKRKKD</sequence>
<dbReference type="Proteomes" id="UP000003505">
    <property type="component" value="Unassembled WGS sequence"/>
</dbReference>
<dbReference type="OrthoDB" id="1625599at2"/>
<dbReference type="SMART" id="SM00530">
    <property type="entry name" value="HTH_XRE"/>
    <property type="match status" value="1"/>
</dbReference>
<keyword evidence="7" id="KW-1185">Reference proteome</keyword>
<feature type="domain" description="HTH cro/C1-type" evidence="3">
    <location>
        <begin position="7"/>
        <end position="61"/>
    </location>
</feature>
<dbReference type="STRING" id="546271.Selsp_1361"/>
<evidence type="ECO:0000313" key="5">
    <source>
        <dbReference type="EMBL" id="EEX77583.1"/>
    </source>
</evidence>
<evidence type="ECO:0000256" key="1">
    <source>
        <dbReference type="ARBA" id="ARBA00023125"/>
    </source>
</evidence>
<evidence type="ECO:0000313" key="6">
    <source>
        <dbReference type="Proteomes" id="UP000003505"/>
    </source>
</evidence>
<dbReference type="GO" id="GO:0003700">
    <property type="term" value="F:DNA-binding transcription factor activity"/>
    <property type="evidence" value="ECO:0007669"/>
    <property type="project" value="TreeGrafter"/>
</dbReference>
<dbReference type="PANTHER" id="PTHR46797:SF2">
    <property type="entry name" value="TRANSCRIPTIONAL REGULATOR"/>
    <property type="match status" value="1"/>
</dbReference>
<dbReference type="Gene3D" id="1.10.260.40">
    <property type="entry name" value="lambda repressor-like DNA-binding domains"/>
    <property type="match status" value="1"/>
</dbReference>
<dbReference type="GO" id="GO:0003677">
    <property type="term" value="F:DNA binding"/>
    <property type="evidence" value="ECO:0007669"/>
    <property type="project" value="UniProtKB-KW"/>
</dbReference>
<proteinExistence type="predicted"/>
<dbReference type="PANTHER" id="PTHR46797">
    <property type="entry name" value="HTH-TYPE TRANSCRIPTIONAL REGULATOR"/>
    <property type="match status" value="1"/>
</dbReference>
<dbReference type="PROSITE" id="PS50943">
    <property type="entry name" value="HTH_CROC1"/>
    <property type="match status" value="1"/>
</dbReference>
<dbReference type="SUPFAM" id="SSF47413">
    <property type="entry name" value="lambda repressor-like DNA-binding domains"/>
    <property type="match status" value="1"/>
</dbReference>
<dbReference type="GO" id="GO:0005829">
    <property type="term" value="C:cytosol"/>
    <property type="evidence" value="ECO:0007669"/>
    <property type="project" value="TreeGrafter"/>
</dbReference>
<dbReference type="InterPro" id="IPR001387">
    <property type="entry name" value="Cro/C1-type_HTH"/>
</dbReference>
<dbReference type="AlphaFoldDB" id="C9LU52"/>
<dbReference type="eggNOG" id="COG1396">
    <property type="taxonomic scope" value="Bacteria"/>
</dbReference>
<name>C9LU52_SELS3</name>
<dbReference type="EMBL" id="ACKP02000015">
    <property type="protein sequence ID" value="EEX77583.1"/>
    <property type="molecule type" value="Genomic_DNA"/>
</dbReference>
<dbReference type="Pfam" id="PF01381">
    <property type="entry name" value="HTH_3"/>
    <property type="match status" value="1"/>
</dbReference>
<accession>C9LU52</accession>
<reference evidence="4 7" key="2">
    <citation type="submission" date="2011-04" db="EMBL/GenBank/DDBJ databases">
        <title>The complete genome of Selenomonas sputigena DSM 20758.</title>
        <authorList>
            <consortium name="US DOE Joint Genome Institute (JGI-PGF)"/>
            <person name="Lucas S."/>
            <person name="Copeland A."/>
            <person name="Lapidus A."/>
            <person name="Bruce D."/>
            <person name="Goodwin L."/>
            <person name="Pitluck S."/>
            <person name="Peters L."/>
            <person name="Kyrpides N."/>
            <person name="Mavromatis K."/>
            <person name="Ivanova N."/>
            <person name="Ovchinnikova G."/>
            <person name="Teshima H."/>
            <person name="Detter J.C."/>
            <person name="Tapia R."/>
            <person name="Han C."/>
            <person name="Land M."/>
            <person name="Hauser L."/>
            <person name="Markowitz V."/>
            <person name="Cheng J.-F."/>
            <person name="Hugenholtz P."/>
            <person name="Woyke T."/>
            <person name="Wu D."/>
            <person name="Gronow S."/>
            <person name="Wellnitz S."/>
            <person name="Schneider S."/>
            <person name="Klenk H.-P."/>
            <person name="Eisen J.A."/>
        </authorList>
    </citation>
    <scope>NUCLEOTIDE SEQUENCE [LARGE SCALE GENOMIC DNA]</scope>
    <source>
        <strain evidence="4">ATCC 35185</strain>
        <strain evidence="7">ATCC 35185 / DSM 20758 / VPI D19B-28</strain>
    </source>
</reference>
<dbReference type="Proteomes" id="UP000011124">
    <property type="component" value="Chromosome"/>
</dbReference>
<dbReference type="RefSeq" id="WP_006192035.1">
    <property type="nucleotide sequence ID" value="NC_015437.1"/>
</dbReference>
<gene>
    <name evidence="4" type="ordered locus">Selsp_1361</name>
    <name evidence="5" type="ORF">SELSPUOL_00859</name>
</gene>
<dbReference type="CDD" id="cd00093">
    <property type="entry name" value="HTH_XRE"/>
    <property type="match status" value="1"/>
</dbReference>
<feature type="region of interest" description="Disordered" evidence="2">
    <location>
        <begin position="62"/>
        <end position="85"/>
    </location>
</feature>
<dbReference type="KEGG" id="ssg:Selsp_1361"/>
<evidence type="ECO:0000259" key="3">
    <source>
        <dbReference type="PROSITE" id="PS50943"/>
    </source>
</evidence>
<dbReference type="HOGENOM" id="CLU_066192_4_0_9"/>
<reference evidence="5 6" key="1">
    <citation type="submission" date="2009-09" db="EMBL/GenBank/DDBJ databases">
        <authorList>
            <person name="Weinstock G."/>
            <person name="Sodergren E."/>
            <person name="Clifton S."/>
            <person name="Fulton L."/>
            <person name="Fulton B."/>
            <person name="Courtney L."/>
            <person name="Fronick C."/>
            <person name="Harrison M."/>
            <person name="Strong C."/>
            <person name="Farmer C."/>
            <person name="Delahaunty K."/>
            <person name="Markovic C."/>
            <person name="Hall O."/>
            <person name="Minx P."/>
            <person name="Tomlinson C."/>
            <person name="Mitreva M."/>
            <person name="Nelson J."/>
            <person name="Hou S."/>
            <person name="Wollam A."/>
            <person name="Pepin K.H."/>
            <person name="Johnson M."/>
            <person name="Bhonagiri V."/>
            <person name="Nash W.E."/>
            <person name="Warren W."/>
            <person name="Chinwalla A."/>
            <person name="Mardis E.R."/>
            <person name="Wilson R.K."/>
        </authorList>
    </citation>
    <scope>NUCLEOTIDE SEQUENCE [LARGE SCALE GENOMIC DNA]</scope>
    <source>
        <strain evidence="5">ATCC 35185</strain>
        <strain evidence="6">ATCC 35185 / DSM 20758 / VPI D19B-28</strain>
    </source>
</reference>
<dbReference type="InterPro" id="IPR010982">
    <property type="entry name" value="Lambda_DNA-bd_dom_sf"/>
</dbReference>
<dbReference type="InterPro" id="IPR050807">
    <property type="entry name" value="TransReg_Diox_bact_type"/>
</dbReference>